<comment type="catalytic activity">
    <reaction evidence="1">
        <text>UDP-alpha-D-glucose = UDP-alpha-D-galactose</text>
        <dbReference type="Rhea" id="RHEA:22168"/>
        <dbReference type="ChEBI" id="CHEBI:58885"/>
        <dbReference type="ChEBI" id="CHEBI:66914"/>
        <dbReference type="EC" id="5.1.3.2"/>
    </reaction>
</comment>
<keyword evidence="7" id="KW-0413">Isomerase</keyword>
<keyword evidence="6" id="KW-0299">Galactose metabolism</keyword>
<organism evidence="9">
    <name type="scientific">Amphimedon queenslandica</name>
    <name type="common">Sponge</name>
    <dbReference type="NCBI Taxonomy" id="400682"/>
    <lineage>
        <taxon>Eukaryota</taxon>
        <taxon>Metazoa</taxon>
        <taxon>Porifera</taxon>
        <taxon>Demospongiae</taxon>
        <taxon>Heteroscleromorpha</taxon>
        <taxon>Haplosclerida</taxon>
        <taxon>Niphatidae</taxon>
        <taxon>Amphimedon</taxon>
    </lineage>
</organism>
<evidence type="ECO:0000313" key="9">
    <source>
        <dbReference type="EnsemblMetazoa" id="Aqu2.1.21115_001"/>
    </source>
</evidence>
<evidence type="ECO:0000256" key="3">
    <source>
        <dbReference type="ARBA" id="ARBA00004947"/>
    </source>
</evidence>
<dbReference type="EC" id="5.1.3.2" evidence="4"/>
<dbReference type="GO" id="GO:0003978">
    <property type="term" value="F:UDP-glucose 4-epimerase activity"/>
    <property type="evidence" value="ECO:0007669"/>
    <property type="project" value="UniProtKB-EC"/>
</dbReference>
<dbReference type="Pfam" id="PF01370">
    <property type="entry name" value="Epimerase"/>
    <property type="match status" value="1"/>
</dbReference>
<dbReference type="PANTHER" id="PTHR43725">
    <property type="entry name" value="UDP-GLUCOSE 4-EPIMERASE"/>
    <property type="match status" value="1"/>
</dbReference>
<evidence type="ECO:0000256" key="1">
    <source>
        <dbReference type="ARBA" id="ARBA00000083"/>
    </source>
</evidence>
<dbReference type="InterPro" id="IPR001509">
    <property type="entry name" value="Epimerase_deHydtase"/>
</dbReference>
<reference evidence="9" key="1">
    <citation type="submission" date="2017-05" db="UniProtKB">
        <authorList>
            <consortium name="EnsemblMetazoa"/>
        </authorList>
    </citation>
    <scope>IDENTIFICATION</scope>
</reference>
<dbReference type="Gene3D" id="3.40.50.720">
    <property type="entry name" value="NAD(P)-binding Rossmann-like Domain"/>
    <property type="match status" value="1"/>
</dbReference>
<dbReference type="GO" id="GO:0033499">
    <property type="term" value="P:galactose catabolic process via UDP-galactose, Leloir pathway"/>
    <property type="evidence" value="ECO:0007669"/>
    <property type="project" value="TreeGrafter"/>
</dbReference>
<dbReference type="AlphaFoldDB" id="A0A1X7U165"/>
<dbReference type="InterPro" id="IPR036291">
    <property type="entry name" value="NAD(P)-bd_dom_sf"/>
</dbReference>
<name>A0A1X7U165_AMPQE</name>
<dbReference type="InParanoid" id="A0A1X7U165"/>
<protein>
    <recommendedName>
        <fullName evidence="4">UDP-glucose 4-epimerase</fullName>
        <ecNumber evidence="4">5.1.3.2</ecNumber>
    </recommendedName>
</protein>
<evidence type="ECO:0000256" key="7">
    <source>
        <dbReference type="ARBA" id="ARBA00023235"/>
    </source>
</evidence>
<keyword evidence="5" id="KW-0520">NAD</keyword>
<accession>A0A1X7U165</accession>
<sequence>MAEPAPRYVLLSGGAGYIGSHTLIEMLESSPEYAPVVVDNLYNASRESITRIEALTGKKVPFYDIDLTKDPATSGLDDLFTKYSFHSVINFAGMKAVGESMKIPLEYYSCNLSIVFNLLAVMKKHGVKNFVFSSTACVYGEPQYLPIDESHPCGYIIPVCCFFH</sequence>
<evidence type="ECO:0000256" key="5">
    <source>
        <dbReference type="ARBA" id="ARBA00023027"/>
    </source>
</evidence>
<comment type="cofactor">
    <cofactor evidence="2">
        <name>NAD(+)</name>
        <dbReference type="ChEBI" id="CHEBI:57540"/>
    </cofactor>
</comment>
<evidence type="ECO:0000256" key="6">
    <source>
        <dbReference type="ARBA" id="ARBA00023144"/>
    </source>
</evidence>
<dbReference type="PANTHER" id="PTHR43725:SF47">
    <property type="entry name" value="UDP-GLUCOSE 4-EPIMERASE"/>
    <property type="match status" value="1"/>
</dbReference>
<evidence type="ECO:0000259" key="8">
    <source>
        <dbReference type="Pfam" id="PF01370"/>
    </source>
</evidence>
<feature type="domain" description="NAD-dependent epimerase/dehydratase" evidence="8">
    <location>
        <begin position="9"/>
        <end position="152"/>
    </location>
</feature>
<keyword evidence="6" id="KW-0119">Carbohydrate metabolism</keyword>
<dbReference type="EnsemblMetazoa" id="Aqu2.1.21115_001">
    <property type="protein sequence ID" value="Aqu2.1.21115_001"/>
    <property type="gene ID" value="Aqu2.1.21115"/>
</dbReference>
<dbReference type="GO" id="GO:0005829">
    <property type="term" value="C:cytosol"/>
    <property type="evidence" value="ECO:0007669"/>
    <property type="project" value="TreeGrafter"/>
</dbReference>
<proteinExistence type="predicted"/>
<comment type="pathway">
    <text evidence="3">Carbohydrate metabolism; galactose metabolism.</text>
</comment>
<dbReference type="STRING" id="400682.A0A1X7U165"/>
<dbReference type="SUPFAM" id="SSF51735">
    <property type="entry name" value="NAD(P)-binding Rossmann-fold domains"/>
    <property type="match status" value="1"/>
</dbReference>
<evidence type="ECO:0000256" key="2">
    <source>
        <dbReference type="ARBA" id="ARBA00001911"/>
    </source>
</evidence>
<evidence type="ECO:0000256" key="4">
    <source>
        <dbReference type="ARBA" id="ARBA00013189"/>
    </source>
</evidence>